<name>A0A2U0UFX2_9BACT</name>
<dbReference type="GO" id="GO:0016757">
    <property type="term" value="F:glycosyltransferase activity"/>
    <property type="evidence" value="ECO:0007669"/>
    <property type="project" value="InterPro"/>
</dbReference>
<sequence length="377" mass="43243">MNVLIDGRPLVTSSAGITFFLINSLQAWAASSPENLFYVAIPKPLNKTVDTTGWPNNIHIIENRSPFLRRLPNLIWLNLIMPWLVRRLNADLYFSPLPCIPFLLPQHLFRLIVVHDVVNIEYQSTMQWTNIISNALFFSRSIRKADLIWTNSLYTRSKVQQYFPKRRCQQIFTGCSVNRTLFRRLSLTEEDRAAVKSKYRINDRFILFVGSLEPRKNLGYLLGLMPDIYETTKVQLVVVGGMSWKSSALKDIIQQDGFPRESVVFCNFVPNDDLVKLYNMADSFVSTSLNEGFGMPQLEALSCGCPVITSRNSAMAEITEGKSGAVAIEGYDRKQWISVIRKVIDQRPTPKDDEISSYDWTSIIAKLKERLPFHRKH</sequence>
<evidence type="ECO:0000313" key="4">
    <source>
        <dbReference type="Proteomes" id="UP000245870"/>
    </source>
</evidence>
<dbReference type="InterPro" id="IPR001296">
    <property type="entry name" value="Glyco_trans_1"/>
</dbReference>
<dbReference type="Proteomes" id="UP000245870">
    <property type="component" value="Unassembled WGS sequence"/>
</dbReference>
<dbReference type="PANTHER" id="PTHR46401">
    <property type="entry name" value="GLYCOSYLTRANSFERASE WBBK-RELATED"/>
    <property type="match status" value="1"/>
</dbReference>
<comment type="caution">
    <text evidence="3">The sequence shown here is derived from an EMBL/GenBank/DDBJ whole genome shotgun (WGS) entry which is preliminary data.</text>
</comment>
<dbReference type="EMBL" id="QENY01000006">
    <property type="protein sequence ID" value="PVX56503.1"/>
    <property type="molecule type" value="Genomic_DNA"/>
</dbReference>
<protein>
    <submittedName>
        <fullName evidence="3">Glycosyltransferase involved in cell wall biosynthesis</fullName>
    </submittedName>
</protein>
<dbReference type="AlphaFoldDB" id="A0A2U0UFX2"/>
<dbReference type="SUPFAM" id="SSF53756">
    <property type="entry name" value="UDP-Glycosyltransferase/glycogen phosphorylase"/>
    <property type="match status" value="1"/>
</dbReference>
<feature type="domain" description="Glycosyl transferase family 1" evidence="2">
    <location>
        <begin position="201"/>
        <end position="351"/>
    </location>
</feature>
<dbReference type="OrthoDB" id="9801609at2"/>
<evidence type="ECO:0000259" key="2">
    <source>
        <dbReference type="Pfam" id="PF00534"/>
    </source>
</evidence>
<keyword evidence="1 3" id="KW-0808">Transferase</keyword>
<reference evidence="3 4" key="1">
    <citation type="submission" date="2018-05" db="EMBL/GenBank/DDBJ databases">
        <title>Genomic Encyclopedia of Type Strains, Phase IV (KMG-IV): sequencing the most valuable type-strain genomes for metagenomic binning, comparative biology and taxonomic classification.</title>
        <authorList>
            <person name="Goeker M."/>
        </authorList>
    </citation>
    <scope>NUCLEOTIDE SEQUENCE [LARGE SCALE GENOMIC DNA]</scope>
    <source>
        <strain evidence="3 4">DSM 100333</strain>
    </source>
</reference>
<organism evidence="3 4">
    <name type="scientific">Hallella colorans</name>
    <dbReference type="NCBI Taxonomy" id="1703337"/>
    <lineage>
        <taxon>Bacteria</taxon>
        <taxon>Pseudomonadati</taxon>
        <taxon>Bacteroidota</taxon>
        <taxon>Bacteroidia</taxon>
        <taxon>Bacteroidales</taxon>
        <taxon>Prevotellaceae</taxon>
        <taxon>Hallella</taxon>
    </lineage>
</organism>
<evidence type="ECO:0000313" key="3">
    <source>
        <dbReference type="EMBL" id="PVX56503.1"/>
    </source>
</evidence>
<accession>A0A2U0UFX2</accession>
<dbReference type="Pfam" id="PF00534">
    <property type="entry name" value="Glycos_transf_1"/>
    <property type="match status" value="1"/>
</dbReference>
<proteinExistence type="predicted"/>
<gene>
    <name evidence="3" type="ORF">C7379_10675</name>
</gene>
<dbReference type="RefSeq" id="WP_116616183.1">
    <property type="nucleotide sequence ID" value="NZ_QENY01000006.1"/>
</dbReference>
<keyword evidence="4" id="KW-1185">Reference proteome</keyword>
<evidence type="ECO:0000256" key="1">
    <source>
        <dbReference type="ARBA" id="ARBA00022679"/>
    </source>
</evidence>
<dbReference type="CDD" id="cd03809">
    <property type="entry name" value="GT4_MtfB-like"/>
    <property type="match status" value="1"/>
</dbReference>
<dbReference type="PANTHER" id="PTHR46401:SF2">
    <property type="entry name" value="GLYCOSYLTRANSFERASE WBBK-RELATED"/>
    <property type="match status" value="1"/>
</dbReference>
<dbReference type="Gene3D" id="3.40.50.2000">
    <property type="entry name" value="Glycogen Phosphorylase B"/>
    <property type="match status" value="2"/>
</dbReference>